<dbReference type="PANTHER" id="PTHR12210">
    <property type="entry name" value="DULLARD PROTEIN PHOSPHATASE"/>
    <property type="match status" value="1"/>
</dbReference>
<dbReference type="Proteomes" id="UP000198379">
    <property type="component" value="Unassembled WGS sequence"/>
</dbReference>
<dbReference type="InterPro" id="IPR023214">
    <property type="entry name" value="HAD_sf"/>
</dbReference>
<proteinExistence type="predicted"/>
<dbReference type="Gene3D" id="3.40.50.1000">
    <property type="entry name" value="HAD superfamily/HAD-like"/>
    <property type="match status" value="1"/>
</dbReference>
<feature type="domain" description="FCP1 homology" evidence="1">
    <location>
        <begin position="4"/>
        <end position="165"/>
    </location>
</feature>
<dbReference type="SUPFAM" id="SSF56784">
    <property type="entry name" value="HAD-like"/>
    <property type="match status" value="1"/>
</dbReference>
<dbReference type="EMBL" id="FZNY01000006">
    <property type="protein sequence ID" value="SNS06389.1"/>
    <property type="molecule type" value="Genomic_DNA"/>
</dbReference>
<name>A0A239BF68_9FLAO</name>
<dbReference type="SMART" id="SM00577">
    <property type="entry name" value="CPDc"/>
    <property type="match status" value="1"/>
</dbReference>
<organism evidence="2 3">
    <name type="scientific">Dokdonia pacifica</name>
    <dbReference type="NCBI Taxonomy" id="1627892"/>
    <lineage>
        <taxon>Bacteria</taxon>
        <taxon>Pseudomonadati</taxon>
        <taxon>Bacteroidota</taxon>
        <taxon>Flavobacteriia</taxon>
        <taxon>Flavobacteriales</taxon>
        <taxon>Flavobacteriaceae</taxon>
        <taxon>Dokdonia</taxon>
    </lineage>
</organism>
<protein>
    <submittedName>
        <fullName evidence="2">NLI interacting factor-like phosphatase</fullName>
    </submittedName>
</protein>
<dbReference type="InterPro" id="IPR036412">
    <property type="entry name" value="HAD-like_sf"/>
</dbReference>
<evidence type="ECO:0000313" key="2">
    <source>
        <dbReference type="EMBL" id="SNS06389.1"/>
    </source>
</evidence>
<gene>
    <name evidence="2" type="ORF">SAMN06265376_106121</name>
</gene>
<dbReference type="PROSITE" id="PS50969">
    <property type="entry name" value="FCP1"/>
    <property type="match status" value="1"/>
</dbReference>
<reference evidence="2 3" key="1">
    <citation type="submission" date="2017-06" db="EMBL/GenBank/DDBJ databases">
        <authorList>
            <person name="Kim H.J."/>
            <person name="Triplett B.A."/>
        </authorList>
    </citation>
    <scope>NUCLEOTIDE SEQUENCE [LARGE SCALE GENOMIC DNA]</scope>
    <source>
        <strain evidence="2 3">DSM 25597</strain>
    </source>
</reference>
<accession>A0A239BF68</accession>
<evidence type="ECO:0000313" key="3">
    <source>
        <dbReference type="Proteomes" id="UP000198379"/>
    </source>
</evidence>
<keyword evidence="3" id="KW-1185">Reference proteome</keyword>
<dbReference type="InterPro" id="IPR050365">
    <property type="entry name" value="TIM50"/>
</dbReference>
<dbReference type="RefSeq" id="WP_218823096.1">
    <property type="nucleotide sequence ID" value="NZ_BMEP01000005.1"/>
</dbReference>
<dbReference type="AlphaFoldDB" id="A0A239BF68"/>
<sequence length="183" mass="21641">MASENNKNILLVLDLDETLIHATETQLEIPYSFTYADYFIYNRPGLEEFLKTISVDFDLAIWSSADDRYVEDIVAQITPPIIDFKFIWGRSRCTTRRDYSLDIYVHEKRLKKVKKQGYNIERMLIVDDSPEKTKDNYGNAIYVNPFEGDQEDRELQLLVKYLSSIKDLKNIRSLEKRGWRNQI</sequence>
<dbReference type="Pfam" id="PF03031">
    <property type="entry name" value="NIF"/>
    <property type="match status" value="1"/>
</dbReference>
<evidence type="ECO:0000259" key="1">
    <source>
        <dbReference type="PROSITE" id="PS50969"/>
    </source>
</evidence>
<dbReference type="InterPro" id="IPR004274">
    <property type="entry name" value="FCP1_dom"/>
</dbReference>